<comment type="cofactor">
    <cofactor evidence="3">
        <name>Zn(2+)</name>
        <dbReference type="ChEBI" id="CHEBI:29105"/>
    </cofactor>
    <text evidence="3">Binds 1 divalent metal cation per subunit.</text>
</comment>
<dbReference type="PANTHER" id="PTHR10907">
    <property type="entry name" value="REGUCALCIN"/>
    <property type="match status" value="1"/>
</dbReference>
<feature type="binding site" evidence="3">
    <location>
        <position position="143"/>
    </location>
    <ligand>
        <name>a divalent metal cation</name>
        <dbReference type="ChEBI" id="CHEBI:60240"/>
    </ligand>
</feature>
<evidence type="ECO:0000313" key="5">
    <source>
        <dbReference type="EMBL" id="MTH33494.1"/>
    </source>
</evidence>
<keyword evidence="3" id="KW-0479">Metal-binding</keyword>
<keyword evidence="6" id="KW-1185">Reference proteome</keyword>
<reference evidence="5 6" key="1">
    <citation type="submission" date="2019-11" db="EMBL/GenBank/DDBJ databases">
        <authorList>
            <person name="Dong K."/>
        </authorList>
    </citation>
    <scope>NUCLEOTIDE SEQUENCE [LARGE SCALE GENOMIC DNA]</scope>
    <source>
        <strain evidence="5 6">JCM 17370</strain>
    </source>
</reference>
<evidence type="ECO:0000256" key="2">
    <source>
        <dbReference type="PIRSR" id="PIRSR605511-1"/>
    </source>
</evidence>
<dbReference type="AlphaFoldDB" id="A0A844H1S2"/>
<proteinExistence type="inferred from homology"/>
<evidence type="ECO:0000256" key="1">
    <source>
        <dbReference type="ARBA" id="ARBA00008853"/>
    </source>
</evidence>
<dbReference type="PRINTS" id="PR01790">
    <property type="entry name" value="SMP30FAMILY"/>
</dbReference>
<dbReference type="GO" id="GO:0004341">
    <property type="term" value="F:gluconolactonase activity"/>
    <property type="evidence" value="ECO:0007669"/>
    <property type="project" value="TreeGrafter"/>
</dbReference>
<sequence length="282" mass="31136">MRHTLFDPRICTLGEGAFWHPERQQAFWFDILDRRLLSRHHGRELEWRFPERVSAAGWIDRDSLLIASETALLRLDLNDGSTRPLAALEPDLPGNRSNDGRADPWGGFWIGTMALDASAGAGAIYRYFDGQLHKLYDGISIPNAICFSAPARIAYYADTAQQTVWMQDLDDQGWPVGAPQVFLDFTGTEDYPDGAVLDAQGNFWNARWGRGALVCHAPTGEVLDEIRLPAAQATCPAFIGEHLDRILVTSAAEGLAGAEDGRSWLVLPGNGIRGLPEPRVRA</sequence>
<feature type="domain" description="SMP-30/Gluconolactonase/LRE-like region" evidence="4">
    <location>
        <begin position="13"/>
        <end position="251"/>
    </location>
</feature>
<dbReference type="InterPro" id="IPR011042">
    <property type="entry name" value="6-blade_b-propeller_TolB-like"/>
</dbReference>
<evidence type="ECO:0000256" key="3">
    <source>
        <dbReference type="PIRSR" id="PIRSR605511-2"/>
    </source>
</evidence>
<dbReference type="GO" id="GO:0005509">
    <property type="term" value="F:calcium ion binding"/>
    <property type="evidence" value="ECO:0007669"/>
    <property type="project" value="TreeGrafter"/>
</dbReference>
<organism evidence="5 6">
    <name type="scientific">Paracoccus limosus</name>
    <dbReference type="NCBI Taxonomy" id="913252"/>
    <lineage>
        <taxon>Bacteria</taxon>
        <taxon>Pseudomonadati</taxon>
        <taxon>Pseudomonadota</taxon>
        <taxon>Alphaproteobacteria</taxon>
        <taxon>Rhodobacterales</taxon>
        <taxon>Paracoccaceae</taxon>
        <taxon>Paracoccus</taxon>
    </lineage>
</organism>
<feature type="active site" description="Proton donor/acceptor" evidence="2">
    <location>
        <position position="193"/>
    </location>
</feature>
<protein>
    <submittedName>
        <fullName evidence="5">SMP-30/gluconolactonase/LRE family protein</fullName>
    </submittedName>
</protein>
<dbReference type="PANTHER" id="PTHR10907:SF47">
    <property type="entry name" value="REGUCALCIN"/>
    <property type="match status" value="1"/>
</dbReference>
<feature type="binding site" evidence="3">
    <location>
        <position position="98"/>
    </location>
    <ligand>
        <name>substrate</name>
    </ligand>
</feature>
<feature type="binding site" evidence="3">
    <location>
        <position position="15"/>
    </location>
    <ligand>
        <name>a divalent metal cation</name>
        <dbReference type="ChEBI" id="CHEBI:60240"/>
    </ligand>
</feature>
<keyword evidence="3" id="KW-0862">Zinc</keyword>
<dbReference type="GO" id="GO:0019853">
    <property type="term" value="P:L-ascorbic acid biosynthetic process"/>
    <property type="evidence" value="ECO:0007669"/>
    <property type="project" value="TreeGrafter"/>
</dbReference>
<name>A0A844H1S2_9RHOB</name>
<dbReference type="EMBL" id="WMIF01000002">
    <property type="protein sequence ID" value="MTH33494.1"/>
    <property type="molecule type" value="Genomic_DNA"/>
</dbReference>
<dbReference type="InterPro" id="IPR013658">
    <property type="entry name" value="SGL"/>
</dbReference>
<evidence type="ECO:0000313" key="6">
    <source>
        <dbReference type="Proteomes" id="UP000442533"/>
    </source>
</evidence>
<dbReference type="Proteomes" id="UP000442533">
    <property type="component" value="Unassembled WGS sequence"/>
</dbReference>
<feature type="binding site" evidence="3">
    <location>
        <position position="116"/>
    </location>
    <ligand>
        <name>substrate</name>
    </ligand>
</feature>
<comment type="similarity">
    <text evidence="1">Belongs to the SMP-30/CGR1 family.</text>
</comment>
<comment type="caution">
    <text evidence="5">The sequence shown here is derived from an EMBL/GenBank/DDBJ whole genome shotgun (WGS) entry which is preliminary data.</text>
</comment>
<accession>A0A844H1S2</accession>
<dbReference type="OrthoDB" id="2633250at2"/>
<feature type="binding site" evidence="3">
    <location>
        <position position="193"/>
    </location>
    <ligand>
        <name>a divalent metal cation</name>
        <dbReference type="ChEBI" id="CHEBI:60240"/>
    </ligand>
</feature>
<dbReference type="SUPFAM" id="SSF63829">
    <property type="entry name" value="Calcium-dependent phosphotriesterase"/>
    <property type="match status" value="1"/>
</dbReference>
<gene>
    <name evidence="5" type="ORF">GL279_02650</name>
</gene>
<dbReference type="InterPro" id="IPR005511">
    <property type="entry name" value="SMP-30"/>
</dbReference>
<feature type="binding site" evidence="3">
    <location>
        <position position="96"/>
    </location>
    <ligand>
        <name>substrate</name>
    </ligand>
</feature>
<dbReference type="Gene3D" id="2.120.10.30">
    <property type="entry name" value="TolB, C-terminal domain"/>
    <property type="match status" value="1"/>
</dbReference>
<evidence type="ECO:0000259" key="4">
    <source>
        <dbReference type="Pfam" id="PF08450"/>
    </source>
</evidence>
<dbReference type="RefSeq" id="WP_155063062.1">
    <property type="nucleotide sequence ID" value="NZ_WMIF01000002.1"/>
</dbReference>
<dbReference type="Pfam" id="PF08450">
    <property type="entry name" value="SGL"/>
    <property type="match status" value="1"/>
</dbReference>